<reference evidence="1 2" key="1">
    <citation type="journal article" date="2010" name="J. Bacteriol.">
        <title>Genome sequence of Lentisphaera araneosa HTCC2155T, the type species of the order Lentisphaerales in the phylum Lentisphaerae.</title>
        <authorList>
            <person name="Thrash J.C."/>
            <person name="Cho J.C."/>
            <person name="Vergin K.L."/>
            <person name="Morris R.M."/>
            <person name="Giovannoni S.J."/>
        </authorList>
    </citation>
    <scope>NUCLEOTIDE SEQUENCE [LARGE SCALE GENOMIC DNA]</scope>
    <source>
        <strain evidence="1 2">HTCC2155</strain>
    </source>
</reference>
<keyword evidence="2" id="KW-1185">Reference proteome</keyword>
<proteinExistence type="predicted"/>
<gene>
    <name evidence="1" type="ORF">LNTAR_05654</name>
</gene>
<name>A6DPD9_9BACT</name>
<accession>A6DPD9</accession>
<evidence type="ECO:0000313" key="2">
    <source>
        <dbReference type="Proteomes" id="UP000004947"/>
    </source>
</evidence>
<dbReference type="EMBL" id="ABCK01000016">
    <property type="protein sequence ID" value="EDM26435.1"/>
    <property type="molecule type" value="Genomic_DNA"/>
</dbReference>
<comment type="caution">
    <text evidence="1">The sequence shown here is derived from an EMBL/GenBank/DDBJ whole genome shotgun (WGS) entry which is preliminary data.</text>
</comment>
<evidence type="ECO:0000313" key="1">
    <source>
        <dbReference type="EMBL" id="EDM26435.1"/>
    </source>
</evidence>
<organism evidence="1 2">
    <name type="scientific">Lentisphaera araneosa HTCC2155</name>
    <dbReference type="NCBI Taxonomy" id="313628"/>
    <lineage>
        <taxon>Bacteria</taxon>
        <taxon>Pseudomonadati</taxon>
        <taxon>Lentisphaerota</taxon>
        <taxon>Lentisphaeria</taxon>
        <taxon>Lentisphaerales</taxon>
        <taxon>Lentisphaeraceae</taxon>
        <taxon>Lentisphaera</taxon>
    </lineage>
</organism>
<protein>
    <submittedName>
        <fullName evidence="1">Uncharacterized protein</fullName>
    </submittedName>
</protein>
<dbReference type="Proteomes" id="UP000004947">
    <property type="component" value="Unassembled WGS sequence"/>
</dbReference>
<sequence length="33" mass="3897">MNNENINPAYISKKFWKVFRFIAADFSDSQISD</sequence>
<dbReference type="AlphaFoldDB" id="A6DPD9"/>